<dbReference type="GeneID" id="20805426"/>
<name>W4GWN7_APHAT</name>
<dbReference type="PANTHER" id="PTHR40866:SF1">
    <property type="entry name" value="BED-TYPE DOMAIN-CONTAINING PROTEIN"/>
    <property type="match status" value="1"/>
</dbReference>
<dbReference type="RefSeq" id="XP_009825812.1">
    <property type="nucleotide sequence ID" value="XM_009827510.1"/>
</dbReference>
<evidence type="ECO:0000313" key="1">
    <source>
        <dbReference type="EMBL" id="ETV84120.1"/>
    </source>
</evidence>
<organism evidence="1">
    <name type="scientific">Aphanomyces astaci</name>
    <name type="common">Crayfish plague agent</name>
    <dbReference type="NCBI Taxonomy" id="112090"/>
    <lineage>
        <taxon>Eukaryota</taxon>
        <taxon>Sar</taxon>
        <taxon>Stramenopiles</taxon>
        <taxon>Oomycota</taxon>
        <taxon>Saprolegniomycetes</taxon>
        <taxon>Saprolegniales</taxon>
        <taxon>Verrucalvaceae</taxon>
        <taxon>Aphanomyces</taxon>
    </lineage>
</organism>
<dbReference type="EMBL" id="KI913119">
    <property type="protein sequence ID" value="ETV84120.1"/>
    <property type="molecule type" value="Genomic_DNA"/>
</dbReference>
<gene>
    <name evidence="1" type="ORF">H257_03430</name>
</gene>
<reference evidence="1" key="1">
    <citation type="submission" date="2013-12" db="EMBL/GenBank/DDBJ databases">
        <title>The Genome Sequence of Aphanomyces astaci APO3.</title>
        <authorList>
            <consortium name="The Broad Institute Genomics Platform"/>
            <person name="Russ C."/>
            <person name="Tyler B."/>
            <person name="van West P."/>
            <person name="Dieguez-Uribeondo J."/>
            <person name="Young S.K."/>
            <person name="Zeng Q."/>
            <person name="Gargeya S."/>
            <person name="Fitzgerald M."/>
            <person name="Abouelleil A."/>
            <person name="Alvarado L."/>
            <person name="Chapman S.B."/>
            <person name="Gainer-Dewar J."/>
            <person name="Goldberg J."/>
            <person name="Griggs A."/>
            <person name="Gujja S."/>
            <person name="Hansen M."/>
            <person name="Howarth C."/>
            <person name="Imamovic A."/>
            <person name="Ireland A."/>
            <person name="Larimer J."/>
            <person name="McCowan C."/>
            <person name="Murphy C."/>
            <person name="Pearson M."/>
            <person name="Poon T.W."/>
            <person name="Priest M."/>
            <person name="Roberts A."/>
            <person name="Saif S."/>
            <person name="Shea T."/>
            <person name="Sykes S."/>
            <person name="Wortman J."/>
            <person name="Nusbaum C."/>
            <person name="Birren B."/>
        </authorList>
    </citation>
    <scope>NUCLEOTIDE SEQUENCE [LARGE SCALE GENOMIC DNA]</scope>
    <source>
        <strain evidence="1">APO3</strain>
    </source>
</reference>
<protein>
    <recommendedName>
        <fullName evidence="2">HAT C-terminal dimerisation domain-containing protein</fullName>
    </recommendedName>
</protein>
<dbReference type="VEuPathDB" id="FungiDB:H257_03430"/>
<dbReference type="InterPro" id="IPR012337">
    <property type="entry name" value="RNaseH-like_sf"/>
</dbReference>
<accession>W4GWN7</accession>
<sequence>MSSAPSNALRGKALAELYFTRMSPDSRIWECHYGVHRTQNASGYTNLCSHINTDHPEHATLASTPGANPSHHFESMVPSTVHNVFGWLAWITMSLLPFAFCENVYAKRYTTLGSMTTNTLWKYIHLVCQVVEAKLRRTLSSKFAHVFDGWTSGSTHYVAVFATFPSDNVICYQRVLLSFAQMNDEESLSADAHLNYIQFVLDYYGNSMDNVVTFVGDNCSTNVALLIGLDAHCTHDKRNSLKFRLYMVQRYVGIRTFIALIDDDVDLDELRLSTREDREVDMLLAQLENFDTVTLALQRDTMSLSDVRILFDTVMEDYPQVVHYLSPSATIVQQPNFENGCLRVAPLEAVVAEKHETYAERALKRQRRVPSEDKFLDCRFIIPTSNICERFFSATKRAIGDHRCGSLPKNFESQSFLYANVDMWSMDEVQKIMQANEK</sequence>
<dbReference type="OrthoDB" id="111494at2759"/>
<dbReference type="PANTHER" id="PTHR40866">
    <property type="entry name" value="BED-TYPE DOMAIN-CONTAINING PROTEIN"/>
    <property type="match status" value="1"/>
</dbReference>
<dbReference type="SUPFAM" id="SSF53098">
    <property type="entry name" value="Ribonuclease H-like"/>
    <property type="match status" value="1"/>
</dbReference>
<dbReference type="AlphaFoldDB" id="W4GWN7"/>
<evidence type="ECO:0008006" key="2">
    <source>
        <dbReference type="Google" id="ProtNLM"/>
    </source>
</evidence>
<proteinExistence type="predicted"/>